<dbReference type="EMBL" id="AUZZ01002979">
    <property type="protein sequence ID" value="EQD58270.1"/>
    <property type="molecule type" value="Genomic_DNA"/>
</dbReference>
<reference evidence="1" key="1">
    <citation type="submission" date="2013-08" db="EMBL/GenBank/DDBJ databases">
        <authorList>
            <person name="Mendez C."/>
            <person name="Richter M."/>
            <person name="Ferrer M."/>
            <person name="Sanchez J."/>
        </authorList>
    </citation>
    <scope>NUCLEOTIDE SEQUENCE</scope>
</reference>
<organism evidence="1">
    <name type="scientific">mine drainage metagenome</name>
    <dbReference type="NCBI Taxonomy" id="410659"/>
    <lineage>
        <taxon>unclassified sequences</taxon>
        <taxon>metagenomes</taxon>
        <taxon>ecological metagenomes</taxon>
    </lineage>
</organism>
<protein>
    <submittedName>
        <fullName evidence="1">Uncharacterized protein</fullName>
    </submittedName>
</protein>
<reference evidence="1" key="2">
    <citation type="journal article" date="2014" name="ISME J.">
        <title>Microbial stratification in low pH oxic and suboxic macroscopic growths along an acid mine drainage.</title>
        <authorList>
            <person name="Mendez-Garcia C."/>
            <person name="Mesa V."/>
            <person name="Sprenger R.R."/>
            <person name="Richter M."/>
            <person name="Diez M.S."/>
            <person name="Solano J."/>
            <person name="Bargiela R."/>
            <person name="Golyshina O.V."/>
            <person name="Manteca A."/>
            <person name="Ramos J.L."/>
            <person name="Gallego J.R."/>
            <person name="Llorente I."/>
            <person name="Martins Dos Santos V.A."/>
            <person name="Jensen O.N."/>
            <person name="Pelaez A.I."/>
            <person name="Sanchez J."/>
            <person name="Ferrer M."/>
        </authorList>
    </citation>
    <scope>NUCLEOTIDE SEQUENCE</scope>
</reference>
<gene>
    <name evidence="1" type="ORF">B2A_04436</name>
</gene>
<comment type="caution">
    <text evidence="1">The sequence shown here is derived from an EMBL/GenBank/DDBJ whole genome shotgun (WGS) entry which is preliminary data.</text>
</comment>
<sequence length="200" mass="22169">MTINPDTDLLIFRERIERGEFKQSGFAAQGHTSAQVQPSDNRAVVEPHAEAHEEYRYQQIGETSTASGGPALQQSAHILKESAPAENLGEVAKETYVPPSEGYTQVATALGNILGTSETESLMGDKEKRITKGEREEREAAEGMYCVWHPWRSAYAICHYCHRPFCFEDLVESNGNYYCLEDIDKAGGEHASFEGGKLPL</sequence>
<evidence type="ECO:0000313" key="1">
    <source>
        <dbReference type="EMBL" id="EQD58270.1"/>
    </source>
</evidence>
<proteinExistence type="predicted"/>
<accession>T1BWM5</accession>
<feature type="non-terminal residue" evidence="1">
    <location>
        <position position="200"/>
    </location>
</feature>
<name>T1BWM5_9ZZZZ</name>
<dbReference type="AlphaFoldDB" id="T1BWM5"/>